<dbReference type="OMA" id="SMTIAWR"/>
<dbReference type="CDD" id="cd19494">
    <property type="entry name" value="Elp4"/>
    <property type="match status" value="1"/>
</dbReference>
<dbReference type="GO" id="GO:0033588">
    <property type="term" value="C:elongator holoenzyme complex"/>
    <property type="evidence" value="ECO:0000318"/>
    <property type="project" value="GO_Central"/>
</dbReference>
<protein>
    <recommendedName>
        <fullName evidence="5">Elongator complex protein 4</fullName>
    </recommendedName>
</protein>
<dbReference type="PhylomeDB" id="A7S8W5"/>
<dbReference type="Gene3D" id="3.40.50.300">
    <property type="entry name" value="P-loop containing nucleotide triphosphate hydrolases"/>
    <property type="match status" value="1"/>
</dbReference>
<evidence type="ECO:0000256" key="5">
    <source>
        <dbReference type="ARBA" id="ARBA00020265"/>
    </source>
</evidence>
<dbReference type="FunFam" id="3.40.50.300:FF:003211">
    <property type="entry name" value="Elongator complex protein, putative"/>
    <property type="match status" value="1"/>
</dbReference>
<evidence type="ECO:0000256" key="7">
    <source>
        <dbReference type="ARBA" id="ARBA00022694"/>
    </source>
</evidence>
<dbReference type="HOGENOM" id="CLU_031345_3_1_1"/>
<reference evidence="9 10" key="1">
    <citation type="journal article" date="2007" name="Science">
        <title>Sea anemone genome reveals ancestral eumetazoan gene repertoire and genomic organization.</title>
        <authorList>
            <person name="Putnam N.H."/>
            <person name="Srivastava M."/>
            <person name="Hellsten U."/>
            <person name="Dirks B."/>
            <person name="Chapman J."/>
            <person name="Salamov A."/>
            <person name="Terry A."/>
            <person name="Shapiro H."/>
            <person name="Lindquist E."/>
            <person name="Kapitonov V.V."/>
            <person name="Jurka J."/>
            <person name="Genikhovich G."/>
            <person name="Grigoriev I.V."/>
            <person name="Lucas S.M."/>
            <person name="Steele R.E."/>
            <person name="Finnerty J.R."/>
            <person name="Technau U."/>
            <person name="Martindale M.Q."/>
            <person name="Rokhsar D.S."/>
        </authorList>
    </citation>
    <scope>NUCLEOTIDE SEQUENCE [LARGE SCALE GENOMIC DNA]</scope>
    <source>
        <strain evidence="10">CH2 X CH6</strain>
    </source>
</reference>
<evidence type="ECO:0000313" key="9">
    <source>
        <dbReference type="EMBL" id="EDO39802.1"/>
    </source>
</evidence>
<keyword evidence="10" id="KW-1185">Reference proteome</keyword>
<evidence type="ECO:0000256" key="6">
    <source>
        <dbReference type="ARBA" id="ARBA00022490"/>
    </source>
</evidence>
<keyword evidence="7" id="KW-0819">tRNA processing</keyword>
<dbReference type="AlphaFoldDB" id="A7S8W5"/>
<dbReference type="GO" id="GO:0002098">
    <property type="term" value="P:tRNA wobble uridine modification"/>
    <property type="evidence" value="ECO:0000318"/>
    <property type="project" value="GO_Central"/>
</dbReference>
<comment type="similarity">
    <text evidence="4">Belongs to the ELP4 family.</text>
</comment>
<dbReference type="GO" id="GO:0005634">
    <property type="term" value="C:nucleus"/>
    <property type="evidence" value="ECO:0007669"/>
    <property type="project" value="UniProtKB-SubCell"/>
</dbReference>
<comment type="subcellular location">
    <subcellularLocation>
        <location evidence="2">Cytoplasm</location>
    </subcellularLocation>
    <subcellularLocation>
        <location evidence="1">Nucleus</location>
    </subcellularLocation>
</comment>
<evidence type="ECO:0000256" key="4">
    <source>
        <dbReference type="ARBA" id="ARBA00007573"/>
    </source>
</evidence>
<dbReference type="PANTHER" id="PTHR12896">
    <property type="entry name" value="PAX6 NEIGHBOR PROTEIN PAXNEB"/>
    <property type="match status" value="1"/>
</dbReference>
<dbReference type="STRING" id="45351.A7S8W5"/>
<dbReference type="EMBL" id="DS469600">
    <property type="protein sequence ID" value="EDO39802.1"/>
    <property type="molecule type" value="Genomic_DNA"/>
</dbReference>
<sequence>MATSFKKKSSRGRVLQIPGTRPSIHNNQLLVSTGIPSLDSVIGGGIAVGTVLLVEEDIYGSYARQLLKYFLAEGIVSGHSLFLASAELEPSAILKDLPYPMNEEDDSEPGLSTPGRQEESMKIAWRYQQLPKVQSSLACSNFSHYFDLTRVMKEPRVHRLPITTFDATSEWSEGIQNPLYEKLISSLKQTICQGGYSTTHKQQQQKSILRLALHGLGSQLWGEACSATDFTTGLPRFLYCLRAQLRSSFAVCMVTMPTHVFQVSDIKGLFACGAF</sequence>
<dbReference type="eggNOG" id="KOG3949">
    <property type="taxonomic scope" value="Eukaryota"/>
</dbReference>
<accession>A7S8W5</accession>
<evidence type="ECO:0000256" key="1">
    <source>
        <dbReference type="ARBA" id="ARBA00004123"/>
    </source>
</evidence>
<gene>
    <name evidence="9" type="ORF">NEMVEDRAFT_v1g109283</name>
</gene>
<name>A7S8W5_NEMVE</name>
<evidence type="ECO:0000256" key="3">
    <source>
        <dbReference type="ARBA" id="ARBA00005043"/>
    </source>
</evidence>
<evidence type="ECO:0000256" key="2">
    <source>
        <dbReference type="ARBA" id="ARBA00004496"/>
    </source>
</evidence>
<dbReference type="UniPathway" id="UPA00988"/>
<evidence type="ECO:0000313" key="10">
    <source>
        <dbReference type="Proteomes" id="UP000001593"/>
    </source>
</evidence>
<dbReference type="Proteomes" id="UP000001593">
    <property type="component" value="Unassembled WGS sequence"/>
</dbReference>
<dbReference type="GO" id="GO:0005737">
    <property type="term" value="C:cytoplasm"/>
    <property type="evidence" value="ECO:0000318"/>
    <property type="project" value="GO_Central"/>
</dbReference>
<dbReference type="InterPro" id="IPR008728">
    <property type="entry name" value="Elongator_complex_protein_4"/>
</dbReference>
<dbReference type="PANTHER" id="PTHR12896:SF1">
    <property type="entry name" value="ELONGATOR COMPLEX PROTEIN 4"/>
    <property type="match status" value="1"/>
</dbReference>
<proteinExistence type="inferred from homology"/>
<evidence type="ECO:0000256" key="8">
    <source>
        <dbReference type="ARBA" id="ARBA00023242"/>
    </source>
</evidence>
<keyword evidence="6" id="KW-0963">Cytoplasm</keyword>
<comment type="pathway">
    <text evidence="3">tRNA modification; 5-methoxycarbonylmethyl-2-thiouridine-tRNA biosynthesis.</text>
</comment>
<dbReference type="Pfam" id="PF05625">
    <property type="entry name" value="PAXNEB"/>
    <property type="match status" value="1"/>
</dbReference>
<organism evidence="9 10">
    <name type="scientific">Nematostella vectensis</name>
    <name type="common">Starlet sea anemone</name>
    <dbReference type="NCBI Taxonomy" id="45351"/>
    <lineage>
        <taxon>Eukaryota</taxon>
        <taxon>Metazoa</taxon>
        <taxon>Cnidaria</taxon>
        <taxon>Anthozoa</taxon>
        <taxon>Hexacorallia</taxon>
        <taxon>Actiniaria</taxon>
        <taxon>Edwardsiidae</taxon>
        <taxon>Nematostella</taxon>
    </lineage>
</organism>
<dbReference type="InParanoid" id="A7S8W5"/>
<dbReference type="InterPro" id="IPR027417">
    <property type="entry name" value="P-loop_NTPase"/>
</dbReference>
<keyword evidence="8" id="KW-0539">Nucleus</keyword>